<sequence length="181" mass="21299">MKCRRCGKQAEVELRSHHAAFCRDCFFIFFRRQVERAIKRWRMFKPQDRILVAISGGKDSLSLWDILLNMGYKATGLYIDLKIDGFSEKAKEKVEKFAQERKSDLIIVDLEKEGIPIPKIIHYSGKEPCSICGQIKRYYFNRMAYEKNFHVLATGHNLDDETTRLLANLLRWQMTYLIDQA</sequence>
<dbReference type="PANTHER" id="PTHR11807">
    <property type="entry name" value="ATPASES OF THE PP SUPERFAMILY-RELATED"/>
    <property type="match status" value="1"/>
</dbReference>
<dbReference type="Pfam" id="PF22082">
    <property type="entry name" value="TtuA_LIM_N"/>
    <property type="match status" value="1"/>
</dbReference>
<dbReference type="GO" id="GO:0000049">
    <property type="term" value="F:tRNA binding"/>
    <property type="evidence" value="ECO:0007669"/>
    <property type="project" value="TreeGrafter"/>
</dbReference>
<evidence type="ECO:0000259" key="2">
    <source>
        <dbReference type="Pfam" id="PF01171"/>
    </source>
</evidence>
<keyword evidence="1" id="KW-0808">Transferase</keyword>
<protein>
    <submittedName>
        <fullName evidence="4">tRNA(Ile)-lysidine synthetase</fullName>
    </submittedName>
</protein>
<reference evidence="4" key="1">
    <citation type="journal article" date="2020" name="mSystems">
        <title>Genome- and Community-Level Interaction Insights into Carbon Utilization and Element Cycling Functions of Hydrothermarchaeota in Hydrothermal Sediment.</title>
        <authorList>
            <person name="Zhou Z."/>
            <person name="Liu Y."/>
            <person name="Xu W."/>
            <person name="Pan J."/>
            <person name="Luo Z.H."/>
            <person name="Li M."/>
        </authorList>
    </citation>
    <scope>NUCLEOTIDE SEQUENCE [LARGE SCALE GENOMIC DNA]</scope>
    <source>
        <strain evidence="4">HyVt-233</strain>
    </source>
</reference>
<proteinExistence type="predicted"/>
<dbReference type="InterPro" id="IPR011063">
    <property type="entry name" value="TilS/TtcA_N"/>
</dbReference>
<dbReference type="Pfam" id="PF01171">
    <property type="entry name" value="ATP_bind_3"/>
    <property type="match status" value="1"/>
</dbReference>
<gene>
    <name evidence="4" type="ORF">ENG63_10985</name>
</gene>
<feature type="domain" description="2-thiouridine synthetase TtuA-like N-terminal LIM" evidence="3">
    <location>
        <begin position="2"/>
        <end position="26"/>
    </location>
</feature>
<accession>A0A7C0U435</accession>
<dbReference type="GO" id="GO:0016740">
    <property type="term" value="F:transferase activity"/>
    <property type="evidence" value="ECO:0007669"/>
    <property type="project" value="UniProtKB-KW"/>
</dbReference>
<organism evidence="4">
    <name type="scientific">Desulfofervidus auxilii</name>
    <dbReference type="NCBI Taxonomy" id="1621989"/>
    <lineage>
        <taxon>Bacteria</taxon>
        <taxon>Pseudomonadati</taxon>
        <taxon>Thermodesulfobacteriota</taxon>
        <taxon>Candidatus Desulfofervidia</taxon>
        <taxon>Candidatus Desulfofervidales</taxon>
        <taxon>Candidatus Desulfofervidaceae</taxon>
        <taxon>Candidatus Desulfofervidus</taxon>
    </lineage>
</organism>
<dbReference type="InterPro" id="IPR014729">
    <property type="entry name" value="Rossmann-like_a/b/a_fold"/>
</dbReference>
<dbReference type="EMBL" id="DRBS01000404">
    <property type="protein sequence ID" value="HDD45364.1"/>
    <property type="molecule type" value="Genomic_DNA"/>
</dbReference>
<dbReference type="Proteomes" id="UP000886289">
    <property type="component" value="Unassembled WGS sequence"/>
</dbReference>
<evidence type="ECO:0000256" key="1">
    <source>
        <dbReference type="ARBA" id="ARBA00022679"/>
    </source>
</evidence>
<feature type="non-terminal residue" evidence="4">
    <location>
        <position position="181"/>
    </location>
</feature>
<comment type="caution">
    <text evidence="4">The sequence shown here is derived from an EMBL/GenBank/DDBJ whole genome shotgun (WGS) entry which is preliminary data.</text>
</comment>
<evidence type="ECO:0000313" key="4">
    <source>
        <dbReference type="EMBL" id="HDD45364.1"/>
    </source>
</evidence>
<dbReference type="GO" id="GO:0002144">
    <property type="term" value="C:cytosolic tRNA wobble base thiouridylase complex"/>
    <property type="evidence" value="ECO:0007669"/>
    <property type="project" value="TreeGrafter"/>
</dbReference>
<dbReference type="InterPro" id="IPR054306">
    <property type="entry name" value="TtuA-like_LIM_N"/>
</dbReference>
<dbReference type="SUPFAM" id="SSF52402">
    <property type="entry name" value="Adenine nucleotide alpha hydrolases-like"/>
    <property type="match status" value="1"/>
</dbReference>
<dbReference type="PANTHER" id="PTHR11807:SF27">
    <property type="entry name" value="TRNA-5-METHYLURIDINE(54) 2-SULFURTRANSFERASE"/>
    <property type="match status" value="1"/>
</dbReference>
<dbReference type="AlphaFoldDB" id="A0A7C0U435"/>
<name>A0A7C0U435_DESA2</name>
<dbReference type="GO" id="GO:0002143">
    <property type="term" value="P:tRNA wobble position uridine thiolation"/>
    <property type="evidence" value="ECO:0007669"/>
    <property type="project" value="TreeGrafter"/>
</dbReference>
<evidence type="ECO:0000259" key="3">
    <source>
        <dbReference type="Pfam" id="PF22082"/>
    </source>
</evidence>
<dbReference type="Gene3D" id="3.40.50.620">
    <property type="entry name" value="HUPs"/>
    <property type="match status" value="1"/>
</dbReference>
<feature type="domain" description="tRNA(Ile)-lysidine/2-thiocytidine synthase N-terminal" evidence="2">
    <location>
        <begin position="50"/>
        <end position="172"/>
    </location>
</feature>